<comment type="similarity">
    <text evidence="1">Belongs to the peptidase S8 family.</text>
</comment>
<reference evidence="6" key="1">
    <citation type="journal article" date="2020" name="mSystems">
        <title>Genome- and Community-Level Interaction Insights into Carbon Utilization and Element Cycling Functions of Hydrothermarchaeota in Hydrothermal Sediment.</title>
        <authorList>
            <person name="Zhou Z."/>
            <person name="Liu Y."/>
            <person name="Xu W."/>
            <person name="Pan J."/>
            <person name="Luo Z.H."/>
            <person name="Li M."/>
        </authorList>
    </citation>
    <scope>NUCLEOTIDE SEQUENCE [LARGE SCALE GENOMIC DNA]</scope>
    <source>
        <strain evidence="6">SpSt-648</strain>
    </source>
</reference>
<dbReference type="PANTHER" id="PTHR43806">
    <property type="entry name" value="PEPTIDASE S8"/>
    <property type="match status" value="1"/>
</dbReference>
<protein>
    <recommendedName>
        <fullName evidence="5">Peptidase S8/S53 domain-containing protein</fullName>
    </recommendedName>
</protein>
<dbReference type="PANTHER" id="PTHR43806:SF11">
    <property type="entry name" value="CEREVISIN-RELATED"/>
    <property type="match status" value="1"/>
</dbReference>
<dbReference type="PROSITE" id="PS51892">
    <property type="entry name" value="SUBTILASE"/>
    <property type="match status" value="1"/>
</dbReference>
<dbReference type="Gene3D" id="3.40.50.200">
    <property type="entry name" value="Peptidase S8/S53 domain"/>
    <property type="match status" value="2"/>
</dbReference>
<feature type="domain" description="Peptidase S8/S53" evidence="5">
    <location>
        <begin position="428"/>
        <end position="705"/>
    </location>
</feature>
<dbReference type="GO" id="GO:0004252">
    <property type="term" value="F:serine-type endopeptidase activity"/>
    <property type="evidence" value="ECO:0007669"/>
    <property type="project" value="InterPro"/>
</dbReference>
<dbReference type="GO" id="GO:0006508">
    <property type="term" value="P:proteolysis"/>
    <property type="evidence" value="ECO:0007669"/>
    <property type="project" value="UniProtKB-KW"/>
</dbReference>
<dbReference type="Pfam" id="PF00082">
    <property type="entry name" value="Peptidase_S8"/>
    <property type="match status" value="1"/>
</dbReference>
<dbReference type="InterPro" id="IPR050131">
    <property type="entry name" value="Peptidase_S8_subtilisin-like"/>
</dbReference>
<keyword evidence="3" id="KW-0378">Hydrolase</keyword>
<dbReference type="PRINTS" id="PR00723">
    <property type="entry name" value="SUBTILISIN"/>
</dbReference>
<accession>A0A7C4JMB6</accession>
<dbReference type="PROSITE" id="PS00138">
    <property type="entry name" value="SUBTILASE_SER"/>
    <property type="match status" value="1"/>
</dbReference>
<evidence type="ECO:0000256" key="4">
    <source>
        <dbReference type="ARBA" id="ARBA00022825"/>
    </source>
</evidence>
<evidence type="ECO:0000313" key="6">
    <source>
        <dbReference type="EMBL" id="HGQ73921.1"/>
    </source>
</evidence>
<comment type="caution">
    <text evidence="6">The sequence shown here is derived from an EMBL/GenBank/DDBJ whole genome shotgun (WGS) entry which is preliminary data.</text>
</comment>
<gene>
    <name evidence="6" type="ORF">ENU20_02450</name>
</gene>
<organism evidence="6">
    <name type="scientific">Staphylothermus marinus</name>
    <dbReference type="NCBI Taxonomy" id="2280"/>
    <lineage>
        <taxon>Archaea</taxon>
        <taxon>Thermoproteota</taxon>
        <taxon>Thermoprotei</taxon>
        <taxon>Desulfurococcales</taxon>
        <taxon>Desulfurococcaceae</taxon>
        <taxon>Staphylothermus</taxon>
    </lineage>
</organism>
<keyword evidence="4" id="KW-0720">Serine protease</keyword>
<evidence type="ECO:0000256" key="1">
    <source>
        <dbReference type="ARBA" id="ARBA00011073"/>
    </source>
</evidence>
<dbReference type="SUPFAM" id="SSF52743">
    <property type="entry name" value="Subtilisin-like"/>
    <property type="match status" value="1"/>
</dbReference>
<evidence type="ECO:0000256" key="2">
    <source>
        <dbReference type="ARBA" id="ARBA00022670"/>
    </source>
</evidence>
<keyword evidence="2" id="KW-0645">Protease</keyword>
<dbReference type="InterPro" id="IPR015500">
    <property type="entry name" value="Peptidase_S8_subtilisin-rel"/>
</dbReference>
<dbReference type="InterPro" id="IPR022398">
    <property type="entry name" value="Peptidase_S8_His-AS"/>
</dbReference>
<dbReference type="EMBL" id="DTBP01000016">
    <property type="protein sequence ID" value="HGQ73921.1"/>
    <property type="molecule type" value="Genomic_DNA"/>
</dbReference>
<evidence type="ECO:0000259" key="5">
    <source>
        <dbReference type="Pfam" id="PF00082"/>
    </source>
</evidence>
<sequence>MSRYFYIIFLLLILSITTPPIQVFASPRLNVSTGDRFNGVSQLLGLFEIRDKPVLVVDTPGVEVEEPVENSVIHREFMFVIDEYGLDELTASVAKVKYVYRLRDKLLVFAMVSSDQLLNLADQSWLHSIAPSPPIDEIIPERRGIVDRVLDVDVNSASGSGGGIFGSWDIMGIRQAWETYGVSGEGVVVGVVDTGIDFGYQELDVYALARDAFGNPLTAVVDEHIGLSPLNVAAINNVLPVANLWLPVYSTYYSGVYGYPYFYRVRYTVNFTAPSVASKSGIYKFGTIEWFFADYVTGYIIRLRVPFVLIDANTPGVYDTVVFDLSTAFYSLCYTMRLIDSTWRSPNPAWLDYSFADEPVFSLTNPVVARDFDNDGFYDFSLGSIAGVVIDTWGITDYTYDPGTGNVYLGSPGQRLGLDTSGKYIALLTDWDGHGTSVASIIGARGRLDYVGYGGFTYKYYGVAYGAKIAGATGFWFGDLIAAVYWLAGYDYDPEINWFIPSTRRADVVSNSWSYVNLVKWLHQSPGIDLVSLIFDTLVLENPFYTTIVFAAGNSGSGYGTVNSPSTGLFIISVGASTNWEYARIFGMPPGFHDDIAMFSSRGPNALGYPKPDVVAVGCYEWAGVRVIEGRGWGIIGYWENSVGPGLTLFGGTSEATPFVSGILALGIEALRVKTGSTPDPMVLKTLLKSSSDDIGYPVFIQGAGRVNAYKLIKTIVEGDFVAYVTEGLTNAVFENYYSYYGDYLYELLFFDTSHYAVVPAGSTHSFTVRLELGSGVVSADAIMYTISRTSIVYRGVYTYTTTWITIPRSVWSNADYLEVYVILKNVSSTYPYYGVTPKDRNYAVVLHMYDYYQNSYYVINGEVRYSTVSALSISNPASRVRGELLVRLRPLPGATPPSYAEVEVVAVAYRAARSSWFSISGIPRYIDGYGEIPVTVSVPPTTRPGVYEFKLRIHTSTKTITIPVSILVPLVIDGSRLYVSLPSSKLPFSYDSYTPIGLTDAWSTAHYSRTEALDWRIIPVLISDYSITGLILQASWSSGSATSLEVVVISPGGVLSYNGDINVYAAYKVTARHGYVYNPNPSDQISGRLKLYIPVRWSMPLRNTIVYYHRDATPTSETVSSISYLKYPYYYGLYRVVISFGSYSGSRLYDTVRLAFSIVKAWQNIECSGESCYVTAYFVTSTVGSPFLGAEIYGLSSETLNNPELNPLIYGYRRAADGSLIVLNKVYGTNLGVSNNPGIVSVSYVTNIGGELDTVLVLNIPWHASGIYYYNGGVKIVETYYKAIVSSSSSYLD</sequence>
<dbReference type="InterPro" id="IPR036852">
    <property type="entry name" value="Peptidase_S8/S53_dom_sf"/>
</dbReference>
<dbReference type="PROSITE" id="PS00137">
    <property type="entry name" value="SUBTILASE_HIS"/>
    <property type="match status" value="1"/>
</dbReference>
<name>A0A7C4JMB6_STAMA</name>
<evidence type="ECO:0000256" key="3">
    <source>
        <dbReference type="ARBA" id="ARBA00022801"/>
    </source>
</evidence>
<proteinExistence type="inferred from homology"/>
<dbReference type="InterPro" id="IPR000209">
    <property type="entry name" value="Peptidase_S8/S53_dom"/>
</dbReference>
<dbReference type="InterPro" id="IPR023828">
    <property type="entry name" value="Peptidase_S8_Ser-AS"/>
</dbReference>